<dbReference type="PANTHER" id="PTHR38106:SF1">
    <property type="entry name" value="RNA CHAPERONE PROQ"/>
    <property type="match status" value="1"/>
</dbReference>
<evidence type="ECO:0000256" key="1">
    <source>
        <dbReference type="ARBA" id="ARBA00022490"/>
    </source>
</evidence>
<dbReference type="EMBL" id="WOAJ01000001">
    <property type="protein sequence ID" value="MUI56493.1"/>
    <property type="molecule type" value="Genomic_DNA"/>
</dbReference>
<evidence type="ECO:0000256" key="4">
    <source>
        <dbReference type="SAM" id="MobiDB-lite"/>
    </source>
</evidence>
<proteinExistence type="predicted"/>
<dbReference type="Gene3D" id="1.10.1710.10">
    <property type="entry name" value="ProQ/FinO domain"/>
    <property type="match status" value="1"/>
</dbReference>
<dbReference type="RefSeq" id="WP_033974190.1">
    <property type="nucleotide sequence ID" value="NZ_BSBA01000008.1"/>
</dbReference>
<dbReference type="AlphaFoldDB" id="A0A6A9JYH0"/>
<dbReference type="Pfam" id="PF04352">
    <property type="entry name" value="ProQ"/>
    <property type="match status" value="1"/>
</dbReference>
<dbReference type="GO" id="GO:0010608">
    <property type="term" value="P:post-transcriptional regulation of gene expression"/>
    <property type="evidence" value="ECO:0007669"/>
    <property type="project" value="InterPro"/>
</dbReference>
<comment type="caution">
    <text evidence="6">The sequence shown here is derived from an EMBL/GenBank/DDBJ whole genome shotgun (WGS) entry which is preliminary data.</text>
</comment>
<feature type="region of interest" description="Disordered" evidence="4">
    <location>
        <begin position="14"/>
        <end position="40"/>
    </location>
</feature>
<dbReference type="PANTHER" id="PTHR38106">
    <property type="entry name" value="RNA CHAPERONE PROQ"/>
    <property type="match status" value="1"/>
</dbReference>
<keyword evidence="1" id="KW-0963">Cytoplasm</keyword>
<evidence type="ECO:0000313" key="6">
    <source>
        <dbReference type="EMBL" id="MUI56493.1"/>
    </source>
</evidence>
<dbReference type="SMART" id="SM00945">
    <property type="entry name" value="ProQ"/>
    <property type="match status" value="1"/>
</dbReference>
<evidence type="ECO:0000259" key="5">
    <source>
        <dbReference type="SMART" id="SM00945"/>
    </source>
</evidence>
<dbReference type="SUPFAM" id="SSF48657">
    <property type="entry name" value="FinO-like"/>
    <property type="match status" value="1"/>
</dbReference>
<evidence type="ECO:0000256" key="3">
    <source>
        <dbReference type="ARBA" id="ARBA00023186"/>
    </source>
</evidence>
<keyword evidence="3" id="KW-0143">Chaperone</keyword>
<dbReference type="InterPro" id="IPR016103">
    <property type="entry name" value="ProQ/FinO"/>
</dbReference>
<dbReference type="GO" id="GO:0034057">
    <property type="term" value="F:RNA strand-exchange activity"/>
    <property type="evidence" value="ECO:0007669"/>
    <property type="project" value="InterPro"/>
</dbReference>
<keyword evidence="2" id="KW-0694">RNA-binding</keyword>
<dbReference type="GO" id="GO:0033592">
    <property type="term" value="F:RNA strand annealing activity"/>
    <property type="evidence" value="ECO:0007669"/>
    <property type="project" value="InterPro"/>
</dbReference>
<gene>
    <name evidence="6" type="ORF">GNQ20_01580</name>
</gene>
<protein>
    <submittedName>
        <fullName evidence="6">ProQ activator of osmoprotectant transporter prop</fullName>
    </submittedName>
</protein>
<organism evidence="6">
    <name type="scientific">Pseudomonas aeruginosa</name>
    <dbReference type="NCBI Taxonomy" id="287"/>
    <lineage>
        <taxon>Bacteria</taxon>
        <taxon>Pseudomonadati</taxon>
        <taxon>Pseudomonadota</taxon>
        <taxon>Gammaproteobacteria</taxon>
        <taxon>Pseudomonadales</taxon>
        <taxon>Pseudomonadaceae</taxon>
        <taxon>Pseudomonas</taxon>
    </lineage>
</organism>
<name>A0A6A9JYH0_PSEAI</name>
<feature type="compositionally biased region" description="Low complexity" evidence="4">
    <location>
        <begin position="152"/>
        <end position="179"/>
    </location>
</feature>
<dbReference type="InterPro" id="IPR036442">
    <property type="entry name" value="ProQ/FinO_sf"/>
</dbReference>
<feature type="compositionally biased region" description="Low complexity" evidence="4">
    <location>
        <begin position="15"/>
        <end position="29"/>
    </location>
</feature>
<feature type="domain" description="ProQ/FinO" evidence="5">
    <location>
        <begin position="38"/>
        <end position="152"/>
    </location>
</feature>
<sequence length="179" mass="19750">MGFEQLAELRDRLRAQAAQAKPAQTKSSAGRAKKREREPVEPGVEAIWRLQRHFPLAFPKSPAAKVPLKQGILQDAQQHLELLGITAEQLKQAIATWCQGSRYWSCMVEDAPRLDLQGQVAGKVTAEQAVYARRQASRRQREQMREKRAKRAQAGSEAAAATQAPTPEASATEASPEAN</sequence>
<dbReference type="InterPro" id="IPR023529">
    <property type="entry name" value="ProQ"/>
</dbReference>
<reference evidence="6" key="1">
    <citation type="submission" date="2019-11" db="EMBL/GenBank/DDBJ databases">
        <title>Genomes of ocular Pseudomonas aeruginosa isolates.</title>
        <authorList>
            <person name="Khan M."/>
            <person name="Rice S.A."/>
            <person name="Willcox M.D.P."/>
            <person name="Stapleton F."/>
        </authorList>
    </citation>
    <scope>NUCLEOTIDE SEQUENCE</scope>
    <source>
        <strain evidence="6">PA206</strain>
    </source>
</reference>
<feature type="region of interest" description="Disordered" evidence="4">
    <location>
        <begin position="132"/>
        <end position="179"/>
    </location>
</feature>
<dbReference type="GO" id="GO:0005829">
    <property type="term" value="C:cytosol"/>
    <property type="evidence" value="ECO:0007669"/>
    <property type="project" value="TreeGrafter"/>
</dbReference>
<dbReference type="CDD" id="cd00236">
    <property type="entry name" value="FinO_conjug_rep"/>
    <property type="match status" value="1"/>
</dbReference>
<accession>A0A6A9JYH0</accession>
<evidence type="ECO:0000256" key="2">
    <source>
        <dbReference type="ARBA" id="ARBA00022884"/>
    </source>
</evidence>